<sequence>MALRLEGLSVTKPNGLKVGDSCSLLLLPSFSVAFARVIVTFLLIAL</sequence>
<reference evidence="2" key="1">
    <citation type="submission" date="2018-02" db="EMBL/GenBank/DDBJ databases">
        <title>Rhizophora mucronata_Transcriptome.</title>
        <authorList>
            <person name="Meera S.P."/>
            <person name="Sreeshan A."/>
            <person name="Augustine A."/>
        </authorList>
    </citation>
    <scope>NUCLEOTIDE SEQUENCE</scope>
    <source>
        <tissue evidence="2">Leaf</tissue>
    </source>
</reference>
<keyword evidence="1" id="KW-0472">Membrane</keyword>
<dbReference type="EMBL" id="GGEC01039064">
    <property type="protein sequence ID" value="MBX19548.1"/>
    <property type="molecule type" value="Transcribed_RNA"/>
</dbReference>
<protein>
    <submittedName>
        <fullName evidence="2">Haloalkane dehalogenase isoform X2</fullName>
    </submittedName>
</protein>
<feature type="transmembrane region" description="Helical" evidence="1">
    <location>
        <begin position="24"/>
        <end position="45"/>
    </location>
</feature>
<keyword evidence="1" id="KW-0812">Transmembrane</keyword>
<keyword evidence="1" id="KW-1133">Transmembrane helix</keyword>
<accession>A0A2P2LNL1</accession>
<evidence type="ECO:0000313" key="2">
    <source>
        <dbReference type="EMBL" id="MBX19548.1"/>
    </source>
</evidence>
<dbReference type="AlphaFoldDB" id="A0A2P2LNL1"/>
<name>A0A2P2LNL1_RHIMU</name>
<organism evidence="2">
    <name type="scientific">Rhizophora mucronata</name>
    <name type="common">Asiatic mangrove</name>
    <dbReference type="NCBI Taxonomy" id="61149"/>
    <lineage>
        <taxon>Eukaryota</taxon>
        <taxon>Viridiplantae</taxon>
        <taxon>Streptophyta</taxon>
        <taxon>Embryophyta</taxon>
        <taxon>Tracheophyta</taxon>
        <taxon>Spermatophyta</taxon>
        <taxon>Magnoliopsida</taxon>
        <taxon>eudicotyledons</taxon>
        <taxon>Gunneridae</taxon>
        <taxon>Pentapetalae</taxon>
        <taxon>rosids</taxon>
        <taxon>fabids</taxon>
        <taxon>Malpighiales</taxon>
        <taxon>Rhizophoraceae</taxon>
        <taxon>Rhizophora</taxon>
    </lineage>
</organism>
<evidence type="ECO:0000256" key="1">
    <source>
        <dbReference type="SAM" id="Phobius"/>
    </source>
</evidence>
<proteinExistence type="predicted"/>